<reference evidence="1" key="2">
    <citation type="submission" date="2018-03" db="EMBL/GenBank/DDBJ databases">
        <title>The Triticum urartu genome reveals the dynamic nature of wheat genome evolution.</title>
        <authorList>
            <person name="Ling H."/>
            <person name="Ma B."/>
            <person name="Shi X."/>
            <person name="Liu H."/>
            <person name="Dong L."/>
            <person name="Sun H."/>
            <person name="Cao Y."/>
            <person name="Gao Q."/>
            <person name="Zheng S."/>
            <person name="Li Y."/>
            <person name="Yu Y."/>
            <person name="Du H."/>
            <person name="Qi M."/>
            <person name="Li Y."/>
            <person name="Yu H."/>
            <person name="Cui Y."/>
            <person name="Wang N."/>
            <person name="Chen C."/>
            <person name="Wu H."/>
            <person name="Zhao Y."/>
            <person name="Zhang J."/>
            <person name="Li Y."/>
            <person name="Zhou W."/>
            <person name="Zhang B."/>
            <person name="Hu W."/>
            <person name="Eijk M."/>
            <person name="Tang J."/>
            <person name="Witsenboer H."/>
            <person name="Zhao S."/>
            <person name="Li Z."/>
            <person name="Zhang A."/>
            <person name="Wang D."/>
            <person name="Liang C."/>
        </authorList>
    </citation>
    <scope>NUCLEOTIDE SEQUENCE [LARGE SCALE GENOMIC DNA]</scope>
    <source>
        <strain evidence="1">cv. G1812</strain>
    </source>
</reference>
<dbReference type="Proteomes" id="UP000015106">
    <property type="component" value="Chromosome 7"/>
</dbReference>
<accession>A0A8R7R805</accession>
<name>A0A8R7R805_TRIUA</name>
<evidence type="ECO:0000313" key="2">
    <source>
        <dbReference type="Proteomes" id="UP000015106"/>
    </source>
</evidence>
<organism evidence="1 2">
    <name type="scientific">Triticum urartu</name>
    <name type="common">Red wild einkorn</name>
    <name type="synonym">Crithodium urartu</name>
    <dbReference type="NCBI Taxonomy" id="4572"/>
    <lineage>
        <taxon>Eukaryota</taxon>
        <taxon>Viridiplantae</taxon>
        <taxon>Streptophyta</taxon>
        <taxon>Embryophyta</taxon>
        <taxon>Tracheophyta</taxon>
        <taxon>Spermatophyta</taxon>
        <taxon>Magnoliopsida</taxon>
        <taxon>Liliopsida</taxon>
        <taxon>Poales</taxon>
        <taxon>Poaceae</taxon>
        <taxon>BOP clade</taxon>
        <taxon>Pooideae</taxon>
        <taxon>Triticodae</taxon>
        <taxon>Triticeae</taxon>
        <taxon>Triticinae</taxon>
        <taxon>Triticum</taxon>
    </lineage>
</organism>
<evidence type="ECO:0000313" key="1">
    <source>
        <dbReference type="EnsemblPlants" id="TuG1812G0700005366.01.T01.cds447084"/>
    </source>
</evidence>
<protein>
    <submittedName>
        <fullName evidence="1">Uncharacterized protein</fullName>
    </submittedName>
</protein>
<dbReference type="AlphaFoldDB" id="A0A8R7R805"/>
<reference evidence="2" key="1">
    <citation type="journal article" date="2013" name="Nature">
        <title>Draft genome of the wheat A-genome progenitor Triticum urartu.</title>
        <authorList>
            <person name="Ling H.Q."/>
            <person name="Zhao S."/>
            <person name="Liu D."/>
            <person name="Wang J."/>
            <person name="Sun H."/>
            <person name="Zhang C."/>
            <person name="Fan H."/>
            <person name="Li D."/>
            <person name="Dong L."/>
            <person name="Tao Y."/>
            <person name="Gao C."/>
            <person name="Wu H."/>
            <person name="Li Y."/>
            <person name="Cui Y."/>
            <person name="Guo X."/>
            <person name="Zheng S."/>
            <person name="Wang B."/>
            <person name="Yu K."/>
            <person name="Liang Q."/>
            <person name="Yang W."/>
            <person name="Lou X."/>
            <person name="Chen J."/>
            <person name="Feng M."/>
            <person name="Jian J."/>
            <person name="Zhang X."/>
            <person name="Luo G."/>
            <person name="Jiang Y."/>
            <person name="Liu J."/>
            <person name="Wang Z."/>
            <person name="Sha Y."/>
            <person name="Zhang B."/>
            <person name="Wu H."/>
            <person name="Tang D."/>
            <person name="Shen Q."/>
            <person name="Xue P."/>
            <person name="Zou S."/>
            <person name="Wang X."/>
            <person name="Liu X."/>
            <person name="Wang F."/>
            <person name="Yang Y."/>
            <person name="An X."/>
            <person name="Dong Z."/>
            <person name="Zhang K."/>
            <person name="Zhang X."/>
            <person name="Luo M.C."/>
            <person name="Dvorak J."/>
            <person name="Tong Y."/>
            <person name="Wang J."/>
            <person name="Yang H."/>
            <person name="Li Z."/>
            <person name="Wang D."/>
            <person name="Zhang A."/>
            <person name="Wang J."/>
        </authorList>
    </citation>
    <scope>NUCLEOTIDE SEQUENCE</scope>
    <source>
        <strain evidence="2">cv. G1812</strain>
    </source>
</reference>
<sequence>MISMYSILNGNKETKLSCGLLHGNKQLMKQSIINEFTKPDEYIDRSSAVLTPEM</sequence>
<keyword evidence="2" id="KW-1185">Reference proteome</keyword>
<dbReference type="Gramene" id="TuG1812G0700005366.01.T01">
    <property type="protein sequence ID" value="TuG1812G0700005366.01.T01.cds447084"/>
    <property type="gene ID" value="TuG1812G0700005366.01"/>
</dbReference>
<dbReference type="EnsemblPlants" id="TuG1812G0700005366.01.T01">
    <property type="protein sequence ID" value="TuG1812G0700005366.01.T01.cds447084"/>
    <property type="gene ID" value="TuG1812G0700005366.01"/>
</dbReference>
<proteinExistence type="predicted"/>
<reference evidence="1" key="3">
    <citation type="submission" date="2022-06" db="UniProtKB">
        <authorList>
            <consortium name="EnsemblPlants"/>
        </authorList>
    </citation>
    <scope>IDENTIFICATION</scope>
</reference>